<dbReference type="GO" id="GO:0032993">
    <property type="term" value="C:protein-DNA complex"/>
    <property type="evidence" value="ECO:0007669"/>
    <property type="project" value="TreeGrafter"/>
</dbReference>
<dbReference type="GO" id="GO:0000156">
    <property type="term" value="F:phosphorelay response regulator activity"/>
    <property type="evidence" value="ECO:0007669"/>
    <property type="project" value="TreeGrafter"/>
</dbReference>
<evidence type="ECO:0000259" key="7">
    <source>
        <dbReference type="PROSITE" id="PS50110"/>
    </source>
</evidence>
<dbReference type="PANTHER" id="PTHR48111">
    <property type="entry name" value="REGULATOR OF RPOS"/>
    <property type="match status" value="1"/>
</dbReference>
<dbReference type="Proteomes" id="UP000324996">
    <property type="component" value="Unassembled WGS sequence"/>
</dbReference>
<dbReference type="AlphaFoldDB" id="A0A5A7N6K6"/>
<evidence type="ECO:0000313" key="8">
    <source>
        <dbReference type="EMBL" id="GER03275.1"/>
    </source>
</evidence>
<name>A0A5A7N6K6_9PROT</name>
<accession>A0A5A7N6K6</accession>
<sequence length="251" mass="28335">MTILLIDDDPAIGRLYGAAIQKRGFNVKLCTAGDQALEFLHRQKPHLIVSDVEMPGLSGHDVALRLLQRGPRPCPILFLSANDTVESVLQGLRCGGDDFLIKGEALNHMIDRMAFWLTSGFRALPLVARHAAMDMLETMNPIAPLLPQIKKDRALVDMAFESLYRDVQSTPPGYGVRLIERIEVMGRTAELIERQCTEPAHWLRFPDAVLSVIHKLRTPWALDIGVLCRHYELLSRDPRFQKARTMLRADH</sequence>
<dbReference type="GO" id="GO:0000976">
    <property type="term" value="F:transcription cis-regulatory region binding"/>
    <property type="evidence" value="ECO:0007669"/>
    <property type="project" value="TreeGrafter"/>
</dbReference>
<evidence type="ECO:0000256" key="2">
    <source>
        <dbReference type="ARBA" id="ARBA00023012"/>
    </source>
</evidence>
<dbReference type="CDD" id="cd17574">
    <property type="entry name" value="REC_OmpR"/>
    <property type="match status" value="1"/>
</dbReference>
<keyword evidence="4" id="KW-0238">DNA-binding</keyword>
<dbReference type="GO" id="GO:0006355">
    <property type="term" value="P:regulation of DNA-templated transcription"/>
    <property type="evidence" value="ECO:0007669"/>
    <property type="project" value="TreeGrafter"/>
</dbReference>
<dbReference type="EMBL" id="BKCN01000003">
    <property type="protein sequence ID" value="GER03275.1"/>
    <property type="molecule type" value="Genomic_DNA"/>
</dbReference>
<dbReference type="Gene3D" id="3.40.50.2300">
    <property type="match status" value="1"/>
</dbReference>
<dbReference type="RefSeq" id="WP_052371138.1">
    <property type="nucleotide sequence ID" value="NZ_BKCN01000003.1"/>
</dbReference>
<dbReference type="Pfam" id="PF00072">
    <property type="entry name" value="Response_reg"/>
    <property type="match status" value="1"/>
</dbReference>
<dbReference type="PANTHER" id="PTHR48111:SF1">
    <property type="entry name" value="TWO-COMPONENT RESPONSE REGULATOR ORR33"/>
    <property type="match status" value="1"/>
</dbReference>
<feature type="modified residue" description="4-aspartylphosphate" evidence="6">
    <location>
        <position position="51"/>
    </location>
</feature>
<dbReference type="GO" id="GO:0005829">
    <property type="term" value="C:cytosol"/>
    <property type="evidence" value="ECO:0007669"/>
    <property type="project" value="TreeGrafter"/>
</dbReference>
<dbReference type="SMART" id="SM00448">
    <property type="entry name" value="REC"/>
    <property type="match status" value="1"/>
</dbReference>
<dbReference type="InterPro" id="IPR039420">
    <property type="entry name" value="WalR-like"/>
</dbReference>
<protein>
    <recommendedName>
        <fullName evidence="7">Response regulatory domain-containing protein</fullName>
    </recommendedName>
</protein>
<evidence type="ECO:0000256" key="5">
    <source>
        <dbReference type="ARBA" id="ARBA00023163"/>
    </source>
</evidence>
<evidence type="ECO:0000313" key="9">
    <source>
        <dbReference type="Proteomes" id="UP000324996"/>
    </source>
</evidence>
<evidence type="ECO:0000256" key="4">
    <source>
        <dbReference type="ARBA" id="ARBA00023125"/>
    </source>
</evidence>
<proteinExistence type="predicted"/>
<keyword evidence="2" id="KW-0902">Two-component regulatory system</keyword>
<dbReference type="InterPro" id="IPR011006">
    <property type="entry name" value="CheY-like_superfamily"/>
</dbReference>
<comment type="caution">
    <text evidence="8">The sequence shown here is derived from an EMBL/GenBank/DDBJ whole genome shotgun (WGS) entry which is preliminary data.</text>
</comment>
<reference evidence="8 9" key="1">
    <citation type="submission" date="2019-09" db="EMBL/GenBank/DDBJ databases">
        <title>NBRP : Genome information of microbial organism related human and environment.</title>
        <authorList>
            <person name="Hattori M."/>
            <person name="Oshima K."/>
            <person name="Inaba H."/>
            <person name="Suda W."/>
            <person name="Sakamoto M."/>
            <person name="Iino T."/>
            <person name="Kitahara M."/>
            <person name="Oshida Y."/>
            <person name="Iida T."/>
            <person name="Kudo T."/>
            <person name="Itoh T."/>
            <person name="Ohkuma M."/>
        </authorList>
    </citation>
    <scope>NUCLEOTIDE SEQUENCE [LARGE SCALE GENOMIC DNA]</scope>
    <source>
        <strain evidence="8 9">Q-1</strain>
    </source>
</reference>
<evidence type="ECO:0000256" key="3">
    <source>
        <dbReference type="ARBA" id="ARBA00023015"/>
    </source>
</evidence>
<feature type="domain" description="Response regulatory" evidence="7">
    <location>
        <begin position="2"/>
        <end position="117"/>
    </location>
</feature>
<keyword evidence="1 6" id="KW-0597">Phosphoprotein</keyword>
<keyword evidence="5" id="KW-0804">Transcription</keyword>
<gene>
    <name evidence="8" type="ORF">JCM17846_09570</name>
</gene>
<organism evidence="8 9">
    <name type="scientific">Iodidimonas nitroreducens</name>
    <dbReference type="NCBI Taxonomy" id="1236968"/>
    <lineage>
        <taxon>Bacteria</taxon>
        <taxon>Pseudomonadati</taxon>
        <taxon>Pseudomonadota</taxon>
        <taxon>Alphaproteobacteria</taxon>
        <taxon>Iodidimonadales</taxon>
        <taxon>Iodidimonadaceae</taxon>
        <taxon>Iodidimonas</taxon>
    </lineage>
</organism>
<keyword evidence="3" id="KW-0805">Transcription regulation</keyword>
<dbReference type="PROSITE" id="PS50110">
    <property type="entry name" value="RESPONSE_REGULATORY"/>
    <property type="match status" value="1"/>
</dbReference>
<evidence type="ECO:0000256" key="1">
    <source>
        <dbReference type="ARBA" id="ARBA00022553"/>
    </source>
</evidence>
<keyword evidence="9" id="KW-1185">Reference proteome</keyword>
<dbReference type="SUPFAM" id="SSF52172">
    <property type="entry name" value="CheY-like"/>
    <property type="match status" value="1"/>
</dbReference>
<evidence type="ECO:0000256" key="6">
    <source>
        <dbReference type="PROSITE-ProRule" id="PRU00169"/>
    </source>
</evidence>
<dbReference type="InterPro" id="IPR001789">
    <property type="entry name" value="Sig_transdc_resp-reg_receiver"/>
</dbReference>